<sequence>MVAACALTMSNSSEQNASGIDFTENEEVKVVICQDNSAAVTTTRRSQRNIGKKPRRYNIYSETDTSNDSFSSNSSTESPTKKKSLSAKSQVKVISPKRGPGRPRKNHDSELQRNLSSPITTRPNVQLNQPTDEDQVDLEKIQSFVTPRTKRAKTSSNSEESTLQITSKMPEKPKTPLDIIREEHVKERVDSLVQVVEEHDSLVRELYYMESYNMLMWDLDPQRINSDNSERMVKYLENHNLWSSLNDQVTNSIQSNSTRMSTRRSLNKHRDSILNMLQQSIGSRVFHNVMPSEHTSGDSDNGSRTHRKSSRVDSTNNHDSTSSGSMSLYSLRKRGHAQFPSFEAYLESFVTLDDEDITPADEETKLQSEIDIDYRIWVLKNQGKLQPIPKPAIEPPRQKTHWDFILDGVIAKSKRINKSSDERLRKTHQISRAILGHFNKLAMKEPNAIKAEEKRIKKLAKTTANLIKQRWREISKFINDMHDKLVAEEEERRGKQKLNALFEDATQKIEFHEKYLMGTTSTDNVIVDKINEDDSNNQESGADINSFDNDQMSIDEDLEIDYPLDFDHDDDLSTDPDMSEMILDQNVEDDEASLEAQELEEDSEEEAVELNDLADEMNLPIDELLKRYGVNVNKYSEEENEEENEEDTDRSEGIKPVVNGTTNRELKKDPHDLSLYDSDDDNFSELETSTQSSNATKTRTPIPSLLRGQLRAYQHDGLHWLASLYEQGSNGILADEMGLGKTIQTIALLAHLACDKGVWGPHLIIVPTSVIINWEMEFKKWCPGFIILTYYGSPKERKEKRLGWSKEHSFHVCITSYHLAVQDAINFRKKRWHYLILDEAHNIKNFKSQRWNTLLNFNSERRLLLTGTPLQNNLMELWSLLYFLKPNVRNDDMPFEYANQKEFQDWFSRPVDKMIENNEGFDEKTRTAILTLHTLLRPYLLRRLKIDVEKQLPAKHTHIIKCRLSKRQRFLYDDFMSRSKTKETLRSGNFLSIINCLMQLRKVCNHPDLFEVRPIVTSFAMSRSAIRDYEHCELTLRNRLNRGNDYLRVVNFDLFNLLPIYYENMDWLASSECNKLDSDNLFVEKLNFYNSRINNIVEEISYYSLIKFGNVMQNRDSIESLERWKHMRYINSFRLKRRPIYGTGLINICRLLGTSPFDRALMDSKNPGKYLEYTNSLPDMVVSYERRYGMMEEIIKRYAFVTPAVVAADVRSYALSGLPEEFRLIVHNHVQDLYYPIRVKLMIAFPDKRLLQYDCGKLQELDRLLRNLKEKGHRALIFTQMTRVLDILEIFLNIHGHRYLRLDGATKIEQRQLLTERFNNDPRILVFILSTRSGGLGINLTGADTVIFYDIDWNPCMDRQCQDRCHRIGQTREVNIYRFVCEATIEENMLAKAQQKEMLDKMVITDGGFTTDFWSQPKVDWRDIVKVIAPDHDKEINDEPESGIELEQCLAKVEDDTDVNAAQIAKKEMESDLIEFDDNAVTTPAESSGGAENSSVALVRRESTVSTAPSPLNENYDDDNLKSHLLPVELYMFRFMEYDLDKYVGFSRTFEYNSIEDINNEE</sequence>
<dbReference type="GO" id="GO:0042393">
    <property type="term" value="F:histone binding"/>
    <property type="evidence" value="ECO:0007669"/>
    <property type="project" value="TreeGrafter"/>
</dbReference>
<evidence type="ECO:0000256" key="14">
    <source>
        <dbReference type="SAM" id="MobiDB-lite"/>
    </source>
</evidence>
<dbReference type="PROSITE" id="PS00690">
    <property type="entry name" value="DEAH_ATP_HELICASE"/>
    <property type="match status" value="1"/>
</dbReference>
<keyword evidence="6" id="KW-0378">Hydrolase</keyword>
<feature type="compositionally biased region" description="Basic and acidic residues" evidence="14">
    <location>
        <begin position="664"/>
        <end position="674"/>
    </location>
</feature>
<dbReference type="SUPFAM" id="SSF52540">
    <property type="entry name" value="P-loop containing nucleoside triphosphate hydrolases"/>
    <property type="match status" value="2"/>
</dbReference>
<feature type="compositionally biased region" description="Polar residues" evidence="14">
    <location>
        <begin position="1504"/>
        <end position="1513"/>
    </location>
</feature>
<dbReference type="InterPro" id="IPR038718">
    <property type="entry name" value="SNF2-like_sf"/>
</dbReference>
<feature type="compositionally biased region" description="Polar residues" evidence="14">
    <location>
        <begin position="1481"/>
        <end position="1496"/>
    </location>
</feature>
<comment type="similarity">
    <text evidence="2">Belongs to the SNF2/RAD54 helicase family. SWR1 subfamily.</text>
</comment>
<dbReference type="FunFam" id="3.40.50.10810:FF:000005">
    <property type="entry name" value="Photoperiod-independent early flowering 1"/>
    <property type="match status" value="1"/>
</dbReference>
<dbReference type="InterPro" id="IPR001650">
    <property type="entry name" value="Helicase_C-like"/>
</dbReference>
<reference evidence="18" key="1">
    <citation type="submission" date="2019-10" db="EMBL/GenBank/DDBJ databases">
        <title>Conservation and host-specific expression of non-tandemly repeated heterogenous ribosome RNA gene in arbuscular mycorrhizal fungi.</title>
        <authorList>
            <person name="Maeda T."/>
            <person name="Kobayashi Y."/>
            <person name="Nakagawa T."/>
            <person name="Ezawa T."/>
            <person name="Yamaguchi K."/>
            <person name="Bino T."/>
            <person name="Nishimoto Y."/>
            <person name="Shigenobu S."/>
            <person name="Kawaguchi M."/>
        </authorList>
    </citation>
    <scope>NUCLEOTIDE SEQUENCE</scope>
    <source>
        <strain evidence="18">HR1</strain>
    </source>
</reference>
<dbReference type="InterPro" id="IPR049730">
    <property type="entry name" value="SNF2/RAD54-like_C"/>
</dbReference>
<keyword evidence="8" id="KW-0067">ATP-binding</keyword>
<dbReference type="GO" id="GO:0016887">
    <property type="term" value="F:ATP hydrolysis activity"/>
    <property type="evidence" value="ECO:0007669"/>
    <property type="project" value="TreeGrafter"/>
</dbReference>
<feature type="compositionally biased region" description="Polar residues" evidence="14">
    <location>
        <begin position="154"/>
        <end position="167"/>
    </location>
</feature>
<dbReference type="CDD" id="cd18793">
    <property type="entry name" value="SF2_C_SNF"/>
    <property type="match status" value="1"/>
</dbReference>
<dbReference type="PANTHER" id="PTHR45685">
    <property type="entry name" value="HELICASE SRCAP-RELATED"/>
    <property type="match status" value="1"/>
</dbReference>
<dbReference type="PROSITE" id="PS51204">
    <property type="entry name" value="HSA"/>
    <property type="match status" value="1"/>
</dbReference>
<dbReference type="SMART" id="SM00490">
    <property type="entry name" value="HELICc"/>
    <property type="match status" value="1"/>
</dbReference>
<feature type="compositionally biased region" description="Polar residues" evidence="14">
    <location>
        <begin position="685"/>
        <end position="700"/>
    </location>
</feature>
<proteinExistence type="inferred from homology"/>
<dbReference type="InterPro" id="IPR014001">
    <property type="entry name" value="Helicase_ATP-bd"/>
</dbReference>
<feature type="compositionally biased region" description="Acidic residues" evidence="14">
    <location>
        <begin position="638"/>
        <end position="649"/>
    </location>
</feature>
<dbReference type="Proteomes" id="UP000615446">
    <property type="component" value="Unassembled WGS sequence"/>
</dbReference>
<feature type="region of interest" description="Disordered" evidence="14">
    <location>
        <begin position="38"/>
        <end position="171"/>
    </location>
</feature>
<feature type="region of interest" description="Disordered" evidence="14">
    <location>
        <begin position="635"/>
        <end position="700"/>
    </location>
</feature>
<dbReference type="InterPro" id="IPR027417">
    <property type="entry name" value="P-loop_NTPase"/>
</dbReference>
<comment type="caution">
    <text evidence="18">The sequence shown here is derived from an EMBL/GenBank/DDBJ whole genome shotgun (WGS) entry which is preliminary data.</text>
</comment>
<evidence type="ECO:0000256" key="13">
    <source>
        <dbReference type="ARBA" id="ARBA00047995"/>
    </source>
</evidence>
<organism evidence="18 19">
    <name type="scientific">Rhizophagus clarus</name>
    <dbReference type="NCBI Taxonomy" id="94130"/>
    <lineage>
        <taxon>Eukaryota</taxon>
        <taxon>Fungi</taxon>
        <taxon>Fungi incertae sedis</taxon>
        <taxon>Mucoromycota</taxon>
        <taxon>Glomeromycotina</taxon>
        <taxon>Glomeromycetes</taxon>
        <taxon>Glomerales</taxon>
        <taxon>Glomeraceae</taxon>
        <taxon>Rhizophagus</taxon>
    </lineage>
</organism>
<evidence type="ECO:0000256" key="11">
    <source>
        <dbReference type="ARBA" id="ARBA00023159"/>
    </source>
</evidence>
<dbReference type="GO" id="GO:0003677">
    <property type="term" value="F:DNA binding"/>
    <property type="evidence" value="ECO:0007669"/>
    <property type="project" value="UniProtKB-KW"/>
</dbReference>
<keyword evidence="9" id="KW-0156">Chromatin regulator</keyword>
<accession>A0A8H3QUA5</accession>
<evidence type="ECO:0000259" key="15">
    <source>
        <dbReference type="PROSITE" id="PS51192"/>
    </source>
</evidence>
<dbReference type="GO" id="GO:0005524">
    <property type="term" value="F:ATP binding"/>
    <property type="evidence" value="ECO:0007669"/>
    <property type="project" value="UniProtKB-KW"/>
</dbReference>
<evidence type="ECO:0000256" key="4">
    <source>
        <dbReference type="ARBA" id="ARBA00012551"/>
    </source>
</evidence>
<keyword evidence="11" id="KW-0010">Activator</keyword>
<feature type="compositionally biased region" description="Low complexity" evidence="14">
    <location>
        <begin position="61"/>
        <end position="78"/>
    </location>
</feature>
<evidence type="ECO:0000259" key="16">
    <source>
        <dbReference type="PROSITE" id="PS51194"/>
    </source>
</evidence>
<evidence type="ECO:0000256" key="10">
    <source>
        <dbReference type="ARBA" id="ARBA00023125"/>
    </source>
</evidence>
<protein>
    <recommendedName>
        <fullName evidence="4">DNA helicase</fullName>
        <ecNumber evidence="4">3.6.4.12</ecNumber>
    </recommendedName>
</protein>
<evidence type="ECO:0000313" key="18">
    <source>
        <dbReference type="EMBL" id="GES89449.1"/>
    </source>
</evidence>
<evidence type="ECO:0000256" key="12">
    <source>
        <dbReference type="ARBA" id="ARBA00023242"/>
    </source>
</evidence>
<feature type="compositionally biased region" description="Basic residues" evidence="14">
    <location>
        <begin position="45"/>
        <end position="56"/>
    </location>
</feature>
<name>A0A8H3QUA5_9GLOM</name>
<evidence type="ECO:0000256" key="2">
    <source>
        <dbReference type="ARBA" id="ARBA00009220"/>
    </source>
</evidence>
<dbReference type="PROSITE" id="PS51194">
    <property type="entry name" value="HELICASE_CTER"/>
    <property type="match status" value="1"/>
</dbReference>
<dbReference type="SMART" id="SM00487">
    <property type="entry name" value="DEXDc"/>
    <property type="match status" value="1"/>
</dbReference>
<dbReference type="Pfam" id="PF00271">
    <property type="entry name" value="Helicase_C"/>
    <property type="match status" value="1"/>
</dbReference>
<evidence type="ECO:0000256" key="7">
    <source>
        <dbReference type="ARBA" id="ARBA00022806"/>
    </source>
</evidence>
<comment type="catalytic activity">
    <reaction evidence="13">
        <text>ATP + H2O = ADP + phosphate + H(+)</text>
        <dbReference type="Rhea" id="RHEA:13065"/>
        <dbReference type="ChEBI" id="CHEBI:15377"/>
        <dbReference type="ChEBI" id="CHEBI:15378"/>
        <dbReference type="ChEBI" id="CHEBI:30616"/>
        <dbReference type="ChEBI" id="CHEBI:43474"/>
        <dbReference type="ChEBI" id="CHEBI:456216"/>
        <dbReference type="EC" id="3.6.4.12"/>
    </reaction>
</comment>
<dbReference type="InterPro" id="IPR050520">
    <property type="entry name" value="INO80/SWR1_helicase"/>
</dbReference>
<keyword evidence="12" id="KW-0539">Nucleus</keyword>
<feature type="domain" description="Helicase C-terminal" evidence="16">
    <location>
        <begin position="1260"/>
        <end position="1410"/>
    </location>
</feature>
<evidence type="ECO:0000256" key="8">
    <source>
        <dbReference type="ARBA" id="ARBA00022840"/>
    </source>
</evidence>
<dbReference type="PROSITE" id="PS51192">
    <property type="entry name" value="HELICASE_ATP_BIND_1"/>
    <property type="match status" value="1"/>
</dbReference>
<dbReference type="InterPro" id="IPR000330">
    <property type="entry name" value="SNF2_N"/>
</dbReference>
<dbReference type="GO" id="GO:0003678">
    <property type="term" value="F:DNA helicase activity"/>
    <property type="evidence" value="ECO:0007669"/>
    <property type="project" value="UniProtKB-EC"/>
</dbReference>
<dbReference type="EC" id="3.6.4.12" evidence="4"/>
<evidence type="ECO:0000256" key="9">
    <source>
        <dbReference type="ARBA" id="ARBA00022853"/>
    </source>
</evidence>
<keyword evidence="5" id="KW-0547">Nucleotide-binding</keyword>
<dbReference type="Gene3D" id="3.40.50.10810">
    <property type="entry name" value="Tandem AAA-ATPase domain"/>
    <property type="match status" value="1"/>
</dbReference>
<dbReference type="Pfam" id="PF00176">
    <property type="entry name" value="SNF2-rel_dom"/>
    <property type="match status" value="1"/>
</dbReference>
<evidence type="ECO:0000259" key="17">
    <source>
        <dbReference type="PROSITE" id="PS51204"/>
    </source>
</evidence>
<feature type="domain" description="Helicase ATP-binding" evidence="15">
    <location>
        <begin position="722"/>
        <end position="887"/>
    </location>
</feature>
<dbReference type="Gene3D" id="1.20.120.850">
    <property type="entry name" value="SWI2/SNF2 ATPases, N-terminal domain"/>
    <property type="match status" value="1"/>
</dbReference>
<comment type="subcellular location">
    <subcellularLocation>
        <location evidence="1">Nucleus</location>
    </subcellularLocation>
</comment>
<feature type="region of interest" description="Disordered" evidence="14">
    <location>
        <begin position="289"/>
        <end position="326"/>
    </location>
</feature>
<dbReference type="InterPro" id="IPR014012">
    <property type="entry name" value="HSA_dom"/>
</dbReference>
<keyword evidence="7 18" id="KW-0347">Helicase</keyword>
<feature type="domain" description="HSA" evidence="17">
    <location>
        <begin position="389"/>
        <end position="461"/>
    </location>
</feature>
<evidence type="ECO:0000256" key="1">
    <source>
        <dbReference type="ARBA" id="ARBA00004123"/>
    </source>
</evidence>
<feature type="region of interest" description="Disordered" evidence="14">
    <location>
        <begin position="1481"/>
        <end position="1519"/>
    </location>
</feature>
<dbReference type="GO" id="GO:0000812">
    <property type="term" value="C:Swr1 complex"/>
    <property type="evidence" value="ECO:0007669"/>
    <property type="project" value="TreeGrafter"/>
</dbReference>
<feature type="compositionally biased region" description="Polar residues" evidence="14">
    <location>
        <begin position="112"/>
        <end position="130"/>
    </location>
</feature>
<evidence type="ECO:0000256" key="5">
    <source>
        <dbReference type="ARBA" id="ARBA00022741"/>
    </source>
</evidence>
<dbReference type="OrthoDB" id="372624at2759"/>
<evidence type="ECO:0000256" key="6">
    <source>
        <dbReference type="ARBA" id="ARBA00022801"/>
    </source>
</evidence>
<dbReference type="EMBL" id="BLAL01000187">
    <property type="protein sequence ID" value="GES89449.1"/>
    <property type="molecule type" value="Genomic_DNA"/>
</dbReference>
<dbReference type="GO" id="GO:0006338">
    <property type="term" value="P:chromatin remodeling"/>
    <property type="evidence" value="ECO:0007669"/>
    <property type="project" value="UniProtKB-ARBA"/>
</dbReference>
<dbReference type="PANTHER" id="PTHR45685:SF1">
    <property type="entry name" value="HELICASE SRCAP"/>
    <property type="match status" value="1"/>
</dbReference>
<gene>
    <name evidence="18" type="ORF">RCL2_001634900</name>
</gene>
<dbReference type="Pfam" id="PF07529">
    <property type="entry name" value="HSA"/>
    <property type="match status" value="1"/>
</dbReference>
<keyword evidence="10" id="KW-0238">DNA-binding</keyword>
<evidence type="ECO:0000256" key="3">
    <source>
        <dbReference type="ARBA" id="ARBA00011826"/>
    </source>
</evidence>
<evidence type="ECO:0000313" key="19">
    <source>
        <dbReference type="Proteomes" id="UP000615446"/>
    </source>
</evidence>
<comment type="subunit">
    <text evidence="3">Component of the SWR1 chromatin-remodeling complex.</text>
</comment>
<dbReference type="InterPro" id="IPR002464">
    <property type="entry name" value="DNA/RNA_helicase_DEAH_CS"/>
</dbReference>
<dbReference type="Gene3D" id="3.40.50.300">
    <property type="entry name" value="P-loop containing nucleotide triphosphate hydrolases"/>
    <property type="match status" value="1"/>
</dbReference>